<dbReference type="Gene3D" id="3.40.920.10">
    <property type="entry name" value="Pyruvate-ferredoxin oxidoreductase, PFOR, domain III"/>
    <property type="match status" value="1"/>
</dbReference>
<dbReference type="InterPro" id="IPR019752">
    <property type="entry name" value="Pyrv/ketoisovalerate_OxRed_cat"/>
</dbReference>
<keyword evidence="9" id="KW-0670">Pyruvate</keyword>
<keyword evidence="5" id="KW-0560">Oxidoreductase</keyword>
<dbReference type="InterPro" id="IPR050722">
    <property type="entry name" value="Pyruvate:ferred/Flavod_OxRd"/>
</dbReference>
<dbReference type="PANTHER" id="PTHR32154:SF0">
    <property type="entry name" value="PYRUVATE-FLAVODOXIN OXIDOREDUCTASE-RELATED"/>
    <property type="match status" value="1"/>
</dbReference>
<feature type="domain" description="4Fe-4S ferredoxin-type" evidence="8">
    <location>
        <begin position="966"/>
        <end position="995"/>
    </location>
</feature>
<gene>
    <name evidence="9" type="ORF">SAMN05421720_10634</name>
</gene>
<sequence>MSTTFEGISTVMNGNGAVAHVMSHVCGGVIGYPITPSTEISEIYEDFRAKGGCNVWGHHPFFFEPEGEHSAQSGALGASLTGGKYISNASSSQGILYGLESHFVTVGKKVGGFVLHIAARVVSRHSLNVMAGHDDVYALLPSGYTILFGSTPQEAADLAAISYKIAADSLIPVANAMDGFATSHMMSETVLPAPELLKEYLGDPAGRMPAPTVAQALLLGAKGRVHQLRGWVERHEETLGEAAVAALTLFLTNNEDAIETDSEGALIGQTLAHIPAGLQARWRRLWLNAWEKGTRQRVPALVDVNNPGLTGPVQNQPDFQAGAADHFTHFASEVPRLARAAMAAYNEMTGHQYAPVMTYQCEDAETVLIGLGSVTQDVEAVVDHLRKQGRKVGSVSIKLLQPFPEAEFIDAVAGKTAMTVLERSDITALTGLVSRALNKARENAAGERYPGIRAMTETPRLTTAIFGLGGHDLQPRHLVAAFDAMDAGSPSPLVYLGSQFFYADPPERLAEAQAKLKAAYPETELMALKTGANPHLLPDGAFRIRFHSVGGYGTVATGKLLTDVLSGVLGLYSKAAPKYGSEKSGAPTNYYITLSPDPVKITNAEIEDVEIVLSPDHKVFAHSNPLRGLTPGGTFVVQSNRSPLEVWRELPAVARRDIRDKKINFYVIDAFAVARRHAPSAEFETRMMGIAFIGALCGHEERAKAGGDEASLLERVRQQITKKFGSKGEAVVEGNMAVIRDGMTSTVAVPYDEPAFVDAERANVAAATRGVEISASPCGLGASCAPTAMFDPGYFDDMIGRAFRDGTIGEAPVMPGAGLFMPPGSGAMKDKGLFRRQVPAIDFDKCTGCLECSLICPDAAMPATLHEVGDLVRWGISELDSAEARAALEAHAEAITAGVHAAFKAVGKAPKPFHEAFAESATEAAGAALSAEIQQVTGILAGFPVARTAPFYTQPERKEPGTGALFSIAIDPWKCSGCMECVTVCAPGAITKREQDDEVLETLRDRFEIMTRQPNTPTRFTENVSGGQAKRMILDHDTYYSTTGGHGACRGCGEATAVRLFVAASHAKFQKAREAQMAEIERRLADLTDKLAALPAGESERRARVEGLIETLEAYLFRLESGPTGSGPAANIVANATGCSSVYSSTFPFTQYKDPWVNSLFQDTPAVAKGLFEGVAADAAAEFKAMRLAEMELADAYDPAKHGTMFTHFSWDDFTPAERAQMPTVISMGGDGATYDIGFGALSRILATGTPVKMVVLNTGAYSNTGGQASTASLTAQDSDLARVGAAHAGKADGRKELGLIAMMHPRVMVVQTAVGMQAHFLKGTLAALAHTSSPALIDIYTPCQGEQGLGDDMAGEHAKVAVRSRICPVFIHDPEAGDSMAERLSLIGNPDVDKDWTTHELVYTDDAGQTQKMEVPLTPADFALIEGRFRRQLVGKPLAADVAGVPVHEYIDLPEAERAGVIPFVWAVKGEALVRLPISAPIIALVEERRRYWRLLRALAGQDLERLEKAHKAEIEALKAEVESGKTLEPAE</sequence>
<dbReference type="EMBL" id="FNAP01000006">
    <property type="protein sequence ID" value="SDE37306.1"/>
    <property type="molecule type" value="Genomic_DNA"/>
</dbReference>
<protein>
    <submittedName>
        <fullName evidence="9">Pyruvate-ferredoxin/flavodoxin oxidoreductase</fullName>
    </submittedName>
</protein>
<dbReference type="CDD" id="cd07034">
    <property type="entry name" value="TPP_PYR_PFOR_IOR-alpha_like"/>
    <property type="match status" value="1"/>
</dbReference>
<accession>A0A1G7CF40</accession>
<keyword evidence="10" id="KW-1185">Reference proteome</keyword>
<evidence type="ECO:0000256" key="5">
    <source>
        <dbReference type="ARBA" id="ARBA00023002"/>
    </source>
</evidence>
<organism evidence="9 10">
    <name type="scientific">Rhodospira trueperi</name>
    <dbReference type="NCBI Taxonomy" id="69960"/>
    <lineage>
        <taxon>Bacteria</taxon>
        <taxon>Pseudomonadati</taxon>
        <taxon>Pseudomonadota</taxon>
        <taxon>Alphaproteobacteria</taxon>
        <taxon>Rhodospirillales</taxon>
        <taxon>Rhodospirillaceae</taxon>
        <taxon>Rhodospira</taxon>
    </lineage>
</organism>
<dbReference type="Pfam" id="PF01558">
    <property type="entry name" value="POR"/>
    <property type="match status" value="1"/>
</dbReference>
<dbReference type="InterPro" id="IPR011766">
    <property type="entry name" value="TPP_enzyme_TPP-bd"/>
</dbReference>
<dbReference type="Gene3D" id="3.40.50.920">
    <property type="match status" value="1"/>
</dbReference>
<dbReference type="InterPro" id="IPR017896">
    <property type="entry name" value="4Fe4S_Fe-S-bd"/>
</dbReference>
<evidence type="ECO:0000256" key="7">
    <source>
        <dbReference type="ARBA" id="ARBA00023014"/>
    </source>
</evidence>
<evidence type="ECO:0000313" key="9">
    <source>
        <dbReference type="EMBL" id="SDE37306.1"/>
    </source>
</evidence>
<evidence type="ECO:0000256" key="6">
    <source>
        <dbReference type="ARBA" id="ARBA00023004"/>
    </source>
</evidence>
<dbReference type="Pfam" id="PF17147">
    <property type="entry name" value="PFOR_II"/>
    <property type="match status" value="1"/>
</dbReference>
<dbReference type="SUPFAM" id="SSF52518">
    <property type="entry name" value="Thiamin diphosphate-binding fold (THDP-binding)"/>
    <property type="match status" value="2"/>
</dbReference>
<dbReference type="InterPro" id="IPR002869">
    <property type="entry name" value="Pyrv_flavodox_OxRed_cen"/>
</dbReference>
<dbReference type="OrthoDB" id="9794954at2"/>
<keyword evidence="7" id="KW-0411">Iron-sulfur</keyword>
<dbReference type="InterPro" id="IPR002880">
    <property type="entry name" value="Pyrv_Fd/Flavodoxin_OxRdtase_N"/>
</dbReference>
<dbReference type="PROSITE" id="PS00198">
    <property type="entry name" value="4FE4S_FER_1"/>
    <property type="match status" value="1"/>
</dbReference>
<keyword evidence="3" id="KW-0479">Metal-binding</keyword>
<name>A0A1G7CF40_9PROT</name>
<dbReference type="RefSeq" id="WP_092785508.1">
    <property type="nucleotide sequence ID" value="NZ_FNAP01000006.1"/>
</dbReference>
<keyword evidence="1" id="KW-0813">Transport</keyword>
<evidence type="ECO:0000256" key="4">
    <source>
        <dbReference type="ARBA" id="ARBA00022982"/>
    </source>
</evidence>
<dbReference type="Pfam" id="PF02775">
    <property type="entry name" value="TPP_enzyme_C"/>
    <property type="match status" value="1"/>
</dbReference>
<dbReference type="InterPro" id="IPR009014">
    <property type="entry name" value="Transketo_C/PFOR_II"/>
</dbReference>
<dbReference type="Proteomes" id="UP000199412">
    <property type="component" value="Unassembled WGS sequence"/>
</dbReference>
<keyword evidence="6" id="KW-0408">Iron</keyword>
<dbReference type="InterPro" id="IPR017900">
    <property type="entry name" value="4Fe4S_Fe_S_CS"/>
</dbReference>
<evidence type="ECO:0000256" key="3">
    <source>
        <dbReference type="ARBA" id="ARBA00022723"/>
    </source>
</evidence>
<dbReference type="PROSITE" id="PS51379">
    <property type="entry name" value="4FE4S_FER_2"/>
    <property type="match status" value="2"/>
</dbReference>
<evidence type="ECO:0000256" key="1">
    <source>
        <dbReference type="ARBA" id="ARBA00022448"/>
    </source>
</evidence>
<keyword evidence="4" id="KW-0249">Electron transport</keyword>
<dbReference type="GO" id="GO:0016903">
    <property type="term" value="F:oxidoreductase activity, acting on the aldehyde or oxo group of donors"/>
    <property type="evidence" value="ECO:0007669"/>
    <property type="project" value="InterPro"/>
</dbReference>
<evidence type="ECO:0000313" key="10">
    <source>
        <dbReference type="Proteomes" id="UP000199412"/>
    </source>
</evidence>
<dbReference type="GO" id="GO:0006979">
    <property type="term" value="P:response to oxidative stress"/>
    <property type="evidence" value="ECO:0007669"/>
    <property type="project" value="TreeGrafter"/>
</dbReference>
<dbReference type="Gene3D" id="3.40.50.970">
    <property type="match status" value="2"/>
</dbReference>
<evidence type="ECO:0000259" key="8">
    <source>
        <dbReference type="PROSITE" id="PS51379"/>
    </source>
</evidence>
<dbReference type="GO" id="GO:0030976">
    <property type="term" value="F:thiamine pyrophosphate binding"/>
    <property type="evidence" value="ECO:0007669"/>
    <property type="project" value="InterPro"/>
</dbReference>
<dbReference type="Pfam" id="PF01855">
    <property type="entry name" value="POR_N"/>
    <property type="match status" value="1"/>
</dbReference>
<dbReference type="InterPro" id="IPR033412">
    <property type="entry name" value="PFOR_II"/>
</dbReference>
<proteinExistence type="predicted"/>
<dbReference type="PANTHER" id="PTHR32154">
    <property type="entry name" value="PYRUVATE-FLAVODOXIN OXIDOREDUCTASE-RELATED"/>
    <property type="match status" value="1"/>
</dbReference>
<dbReference type="GO" id="GO:0044281">
    <property type="term" value="P:small molecule metabolic process"/>
    <property type="evidence" value="ECO:0007669"/>
    <property type="project" value="UniProtKB-ARBA"/>
</dbReference>
<dbReference type="GO" id="GO:0046872">
    <property type="term" value="F:metal ion binding"/>
    <property type="evidence" value="ECO:0007669"/>
    <property type="project" value="UniProtKB-KW"/>
</dbReference>
<dbReference type="SUPFAM" id="SSF52922">
    <property type="entry name" value="TK C-terminal domain-like"/>
    <property type="match status" value="1"/>
</dbReference>
<evidence type="ECO:0000256" key="2">
    <source>
        <dbReference type="ARBA" id="ARBA00022485"/>
    </source>
</evidence>
<dbReference type="InterPro" id="IPR029061">
    <property type="entry name" value="THDP-binding"/>
</dbReference>
<dbReference type="SUPFAM" id="SSF53323">
    <property type="entry name" value="Pyruvate-ferredoxin oxidoreductase, PFOR, domain III"/>
    <property type="match status" value="1"/>
</dbReference>
<keyword evidence="2" id="KW-0004">4Fe-4S</keyword>
<dbReference type="SUPFAM" id="SSF54862">
    <property type="entry name" value="4Fe-4S ferredoxins"/>
    <property type="match status" value="2"/>
</dbReference>
<feature type="domain" description="4Fe-4S ferredoxin-type" evidence="8">
    <location>
        <begin position="837"/>
        <end position="866"/>
    </location>
</feature>
<dbReference type="GO" id="GO:0051539">
    <property type="term" value="F:4 iron, 4 sulfur cluster binding"/>
    <property type="evidence" value="ECO:0007669"/>
    <property type="project" value="UniProtKB-KW"/>
</dbReference>
<reference evidence="9 10" key="1">
    <citation type="submission" date="2016-10" db="EMBL/GenBank/DDBJ databases">
        <authorList>
            <person name="de Groot N.N."/>
        </authorList>
    </citation>
    <scope>NUCLEOTIDE SEQUENCE [LARGE SCALE GENOMIC DNA]</scope>
    <source>
        <strain evidence="9 10">ATCC 700224</strain>
    </source>
</reference>
<dbReference type="STRING" id="69960.SAMN05421720_10634"/>